<protein>
    <submittedName>
        <fullName evidence="5">AKINbetagamma-1 protein kinase</fullName>
    </submittedName>
</protein>
<gene>
    <name evidence="5" type="ORF">ZEAMMB73_Zm00001d034896</name>
</gene>
<dbReference type="Gene3D" id="3.10.580.10">
    <property type="entry name" value="CBS-domain"/>
    <property type="match status" value="2"/>
</dbReference>
<dbReference type="SMART" id="SM00116">
    <property type="entry name" value="CBS"/>
    <property type="match status" value="3"/>
</dbReference>
<keyword evidence="5" id="KW-0418">Kinase</keyword>
<feature type="domain" description="CBS" evidence="4">
    <location>
        <begin position="219"/>
        <end position="281"/>
    </location>
</feature>
<evidence type="ECO:0000256" key="1">
    <source>
        <dbReference type="ARBA" id="ARBA00006750"/>
    </source>
</evidence>
<keyword evidence="3" id="KW-0129">CBS domain</keyword>
<dbReference type="ExpressionAtlas" id="A0A1D6LC79">
    <property type="expression patterns" value="baseline and differential"/>
</dbReference>
<dbReference type="IntAct" id="A0A1D6LC79">
    <property type="interactions" value="6"/>
</dbReference>
<keyword evidence="2" id="KW-0677">Repeat</keyword>
<proteinExistence type="inferred from homology"/>
<reference evidence="5" key="1">
    <citation type="submission" date="2015-12" db="EMBL/GenBank/DDBJ databases">
        <title>Update maize B73 reference genome by single molecule sequencing technologies.</title>
        <authorList>
            <consortium name="Maize Genome Sequencing Project"/>
            <person name="Ware D."/>
        </authorList>
    </citation>
    <scope>NUCLEOTIDE SEQUENCE [LARGE SCALE GENOMIC DNA]</scope>
    <source>
        <tissue evidence="5">Seedling</tissue>
    </source>
</reference>
<dbReference type="Pfam" id="PF00571">
    <property type="entry name" value="CBS"/>
    <property type="match status" value="2"/>
</dbReference>
<dbReference type="STRING" id="4577.A0A1D6LC79"/>
<dbReference type="InParanoid" id="A0A1D6LC79"/>
<evidence type="ECO:0000256" key="2">
    <source>
        <dbReference type="ARBA" id="ARBA00022737"/>
    </source>
</evidence>
<dbReference type="SUPFAM" id="SSF54631">
    <property type="entry name" value="CBS-domain pair"/>
    <property type="match status" value="2"/>
</dbReference>
<feature type="domain" description="CBS" evidence="4">
    <location>
        <begin position="403"/>
        <end position="459"/>
    </location>
</feature>
<dbReference type="PANTHER" id="PTHR13780">
    <property type="entry name" value="AMP-ACTIVATED PROTEIN KINASE, GAMMA REGULATORY SUBUNIT"/>
    <property type="match status" value="1"/>
</dbReference>
<dbReference type="InterPro" id="IPR050511">
    <property type="entry name" value="AMPK_gamma/SDS23_families"/>
</dbReference>
<dbReference type="InterPro" id="IPR000644">
    <property type="entry name" value="CBS_dom"/>
</dbReference>
<keyword evidence="5" id="KW-0808">Transferase</keyword>
<dbReference type="GO" id="GO:0009507">
    <property type="term" value="C:chloroplast"/>
    <property type="evidence" value="ECO:0007669"/>
    <property type="project" value="UniProtKB-ARBA"/>
</dbReference>
<accession>A0A1D6LC79</accession>
<evidence type="ECO:0000256" key="3">
    <source>
        <dbReference type="ARBA" id="ARBA00023122"/>
    </source>
</evidence>
<sequence length="540" mass="60589">MHIDRFMPLLCSFNGCSINVIYLMSCMIGNHSLLNQCSSPQTWGYISYLSLRGQGRIVWLYFSLPFANLQYPLNCCYSAVPKSYAFCRRWSEHLPMSPVEGCPTVFQAICSLSPGIHEYKFYVDGEWRHDERQPTISGEFGIVNTLYLTREFNQINALLNPSTPGSRMNMDVDNENFQHTVTLSDGTIPEGTVRVSEAAIQISRCRVSEYLNLHTCYDLLPDSGKVIALDINLPVKQSFHILHEQGIPVAPLWDSFRGQFVGLLSPLDFILILRELETHGSNLTEDQLETHTISAWKEAKRQTCGRNDGQWRAHQHLVHATPYESLRDIAVKLLQNDISTVPVIYSSSSDGSFPQLLHLASLSGILKCIFRYFKNSTGNLPILNQPVCSIPLGSWVPKIGDPNSRPLAMLRPNASLSSALNMLVQAGVSSIPIVDENDSLLDTYSRSDITALAKDKVYTHVRLDEMTIHQALQLGQDANTPFGFFNGQRCQMCLRSDPLLKVMERLANPGVRRVFIVEAGSKRVEGIISLSDIFKFLLSL</sequence>
<dbReference type="SMR" id="A0A1D6LC79"/>
<dbReference type="InterPro" id="IPR014756">
    <property type="entry name" value="Ig_E-set"/>
</dbReference>
<evidence type="ECO:0000313" key="5">
    <source>
        <dbReference type="EMBL" id="ONM11697.1"/>
    </source>
</evidence>
<dbReference type="Gene3D" id="2.60.40.10">
    <property type="entry name" value="Immunoglobulins"/>
    <property type="match status" value="1"/>
</dbReference>
<dbReference type="SUPFAM" id="SSF81296">
    <property type="entry name" value="E set domains"/>
    <property type="match status" value="1"/>
</dbReference>
<evidence type="ECO:0000259" key="4">
    <source>
        <dbReference type="PROSITE" id="PS51371"/>
    </source>
</evidence>
<dbReference type="PROSITE" id="PS51371">
    <property type="entry name" value="CBS"/>
    <property type="match status" value="2"/>
</dbReference>
<dbReference type="InterPro" id="IPR046342">
    <property type="entry name" value="CBS_dom_sf"/>
</dbReference>
<dbReference type="Pfam" id="PF16561">
    <property type="entry name" value="AMPK1_CBM"/>
    <property type="match status" value="1"/>
</dbReference>
<organism evidence="5">
    <name type="scientific">Zea mays</name>
    <name type="common">Maize</name>
    <dbReference type="NCBI Taxonomy" id="4577"/>
    <lineage>
        <taxon>Eukaryota</taxon>
        <taxon>Viridiplantae</taxon>
        <taxon>Streptophyta</taxon>
        <taxon>Embryophyta</taxon>
        <taxon>Tracheophyta</taxon>
        <taxon>Spermatophyta</taxon>
        <taxon>Magnoliopsida</taxon>
        <taxon>Liliopsida</taxon>
        <taxon>Poales</taxon>
        <taxon>Poaceae</taxon>
        <taxon>PACMAD clade</taxon>
        <taxon>Panicoideae</taxon>
        <taxon>Andropogonodae</taxon>
        <taxon>Andropogoneae</taxon>
        <taxon>Tripsacinae</taxon>
        <taxon>Zea</taxon>
    </lineage>
</organism>
<name>A0A1D6LC79_MAIZE</name>
<dbReference type="InterPro" id="IPR032640">
    <property type="entry name" value="AMPK1_CBM"/>
</dbReference>
<dbReference type="EMBL" id="CM007647">
    <property type="protein sequence ID" value="ONM11697.1"/>
    <property type="molecule type" value="Genomic_DNA"/>
</dbReference>
<dbReference type="AlphaFoldDB" id="A0A1D6LC79"/>
<comment type="similarity">
    <text evidence="1">Belongs to the 5'-AMP-activated protein kinase gamma subunit family.</text>
</comment>
<dbReference type="PANTHER" id="PTHR13780:SF35">
    <property type="entry name" value="LD22662P"/>
    <property type="match status" value="1"/>
</dbReference>
<dbReference type="CDD" id="cd02859">
    <property type="entry name" value="E_set_AMPKbeta_like_N"/>
    <property type="match status" value="1"/>
</dbReference>
<dbReference type="InterPro" id="IPR013783">
    <property type="entry name" value="Ig-like_fold"/>
</dbReference>
<dbReference type="GO" id="GO:0016301">
    <property type="term" value="F:kinase activity"/>
    <property type="evidence" value="ECO:0007669"/>
    <property type="project" value="UniProtKB-KW"/>
</dbReference>